<evidence type="ECO:0000256" key="3">
    <source>
        <dbReference type="ARBA" id="ARBA00022960"/>
    </source>
</evidence>
<proteinExistence type="inferred from homology"/>
<dbReference type="PATRIC" id="fig|1308866.3.peg.573"/>
<comment type="caution">
    <text evidence="9">The sequence shown here is derived from an EMBL/GenBank/DDBJ whole genome shotgun (WGS) entry which is preliminary data.</text>
</comment>
<name>N4WPA2_9BACI</name>
<dbReference type="GO" id="GO:0008360">
    <property type="term" value="P:regulation of cell shape"/>
    <property type="evidence" value="ECO:0007669"/>
    <property type="project" value="UniProtKB-KW"/>
</dbReference>
<dbReference type="STRING" id="1308866.J416_02821"/>
<keyword evidence="7" id="KW-0472">Membrane</keyword>
<dbReference type="InterPro" id="IPR042175">
    <property type="entry name" value="Cell/Rod_MreC_2"/>
</dbReference>
<dbReference type="GO" id="GO:0005886">
    <property type="term" value="C:plasma membrane"/>
    <property type="evidence" value="ECO:0007669"/>
    <property type="project" value="TreeGrafter"/>
</dbReference>
<evidence type="ECO:0000256" key="6">
    <source>
        <dbReference type="SAM" id="Coils"/>
    </source>
</evidence>
<keyword evidence="7" id="KW-1133">Transmembrane helix</keyword>
<keyword evidence="7" id="KW-0812">Transmembrane</keyword>
<keyword evidence="10" id="KW-1185">Reference proteome</keyword>
<protein>
    <recommendedName>
        <fullName evidence="2 5">Cell shape-determining protein MreC</fullName>
    </recommendedName>
    <alternativeName>
        <fullName evidence="4 5">Cell shape protein MreC</fullName>
    </alternativeName>
</protein>
<gene>
    <name evidence="9" type="ORF">J416_02821</name>
</gene>
<dbReference type="Gene3D" id="2.40.10.340">
    <property type="entry name" value="Rod shape-determining protein MreC, domain 1"/>
    <property type="match status" value="1"/>
</dbReference>
<dbReference type="PIRSF" id="PIRSF038471">
    <property type="entry name" value="MreC"/>
    <property type="match status" value="1"/>
</dbReference>
<dbReference type="RefSeq" id="WP_003464246.1">
    <property type="nucleotide sequence ID" value="NZ_APML01000010.1"/>
</dbReference>
<feature type="coiled-coil region" evidence="6">
    <location>
        <begin position="63"/>
        <end position="110"/>
    </location>
</feature>
<comment type="similarity">
    <text evidence="1 5">Belongs to the MreC family.</text>
</comment>
<evidence type="ECO:0000256" key="7">
    <source>
        <dbReference type="SAM" id="Phobius"/>
    </source>
</evidence>
<organism evidence="9 10">
    <name type="scientific">Gracilibacillus halophilus YIM-C55.5</name>
    <dbReference type="NCBI Taxonomy" id="1308866"/>
    <lineage>
        <taxon>Bacteria</taxon>
        <taxon>Bacillati</taxon>
        <taxon>Bacillota</taxon>
        <taxon>Bacilli</taxon>
        <taxon>Bacillales</taxon>
        <taxon>Bacillaceae</taxon>
        <taxon>Gracilibacillus</taxon>
    </lineage>
</organism>
<dbReference type="EMBL" id="APML01000010">
    <property type="protein sequence ID" value="ENH97952.1"/>
    <property type="molecule type" value="Genomic_DNA"/>
</dbReference>
<dbReference type="PANTHER" id="PTHR34138">
    <property type="entry name" value="CELL SHAPE-DETERMINING PROTEIN MREC"/>
    <property type="match status" value="1"/>
</dbReference>
<comment type="function">
    <text evidence="5">Involved in formation and maintenance of cell shape.</text>
</comment>
<evidence type="ECO:0000256" key="2">
    <source>
        <dbReference type="ARBA" id="ARBA00013855"/>
    </source>
</evidence>
<accession>N4WPA2</accession>
<evidence type="ECO:0000313" key="10">
    <source>
        <dbReference type="Proteomes" id="UP000012283"/>
    </source>
</evidence>
<dbReference type="InterPro" id="IPR055342">
    <property type="entry name" value="MreC_beta-barrel_core"/>
</dbReference>
<evidence type="ECO:0000259" key="8">
    <source>
        <dbReference type="Pfam" id="PF04085"/>
    </source>
</evidence>
<dbReference type="InterPro" id="IPR007221">
    <property type="entry name" value="MreC"/>
</dbReference>
<feature type="transmembrane region" description="Helical" evidence="7">
    <location>
        <begin position="7"/>
        <end position="25"/>
    </location>
</feature>
<reference evidence="9 10" key="1">
    <citation type="submission" date="2013-03" db="EMBL/GenBank/DDBJ databases">
        <title>Draft genome sequence of Gracibacillus halophilus YIM-C55.5, a moderately halophilic and thermophilic organism from the Xiaochaidamu salt lake.</title>
        <authorList>
            <person name="Sugumar T."/>
            <person name="Polireddy D.R."/>
            <person name="Antony A."/>
            <person name="Madhava Y.R."/>
            <person name="Sivakumar N."/>
        </authorList>
    </citation>
    <scope>NUCLEOTIDE SEQUENCE [LARGE SCALE GENOMIC DNA]</scope>
    <source>
        <strain evidence="9 10">YIM-C55.5</strain>
    </source>
</reference>
<dbReference type="AlphaFoldDB" id="N4WPA2"/>
<dbReference type="InterPro" id="IPR042177">
    <property type="entry name" value="Cell/Rod_1"/>
</dbReference>
<dbReference type="eggNOG" id="COG1792">
    <property type="taxonomic scope" value="Bacteria"/>
</dbReference>
<evidence type="ECO:0000256" key="5">
    <source>
        <dbReference type="PIRNR" id="PIRNR038471"/>
    </source>
</evidence>
<evidence type="ECO:0000256" key="1">
    <source>
        <dbReference type="ARBA" id="ARBA00009369"/>
    </source>
</evidence>
<evidence type="ECO:0000313" key="9">
    <source>
        <dbReference type="EMBL" id="ENH97952.1"/>
    </source>
</evidence>
<evidence type="ECO:0000256" key="4">
    <source>
        <dbReference type="ARBA" id="ARBA00032089"/>
    </source>
</evidence>
<dbReference type="Pfam" id="PF04085">
    <property type="entry name" value="MreC"/>
    <property type="match status" value="1"/>
</dbReference>
<dbReference type="Proteomes" id="UP000012283">
    <property type="component" value="Unassembled WGS sequence"/>
</dbReference>
<keyword evidence="6" id="KW-0175">Coiled coil</keyword>
<sequence length="291" mass="32884">MFQKKKLFMILISLIILVGLIGFSVRERTNVTMVEKFIHDSVGWIQEIVNMPVSAVMTFSENIQDIRNVYEENQRLKSNLENLRQLEYKNQELSQEMEELEAILDKSETDFLQNFDAIQASVIARSKEQWFQQITINKGTDDGIQKNMAVITGQGMIGKVQTTSPFSSTVLLLNGFDNSNRISVNVDQGDSNQDMSGFILGYNEERELLELELNENDQQVEAGHMVFSSGLGGMFPKGLEIGEIQEVSEDQYDLAQVALVEPSADLEDVQHVMVIDRAADTVNTTTEEEEE</sequence>
<feature type="domain" description="Rod shape-determining protein MreC beta-barrel core" evidence="8">
    <location>
        <begin position="122"/>
        <end position="275"/>
    </location>
</feature>
<dbReference type="NCBIfam" id="TIGR00219">
    <property type="entry name" value="mreC"/>
    <property type="match status" value="1"/>
</dbReference>
<keyword evidence="3 5" id="KW-0133">Cell shape</keyword>
<dbReference type="Gene3D" id="2.40.10.350">
    <property type="entry name" value="Rod shape-determining protein MreC, domain 2"/>
    <property type="match status" value="1"/>
</dbReference>
<dbReference type="PANTHER" id="PTHR34138:SF1">
    <property type="entry name" value="CELL SHAPE-DETERMINING PROTEIN MREC"/>
    <property type="match status" value="1"/>
</dbReference>